<proteinExistence type="predicted"/>
<protein>
    <submittedName>
        <fullName evidence="1">Uncharacterized protein</fullName>
    </submittedName>
</protein>
<reference evidence="1 2" key="1">
    <citation type="journal article" date="2022" name="Nat. Plants">
        <title>Genomes of leafy and leafless Platanthera orchids illuminate the evolution of mycoheterotrophy.</title>
        <authorList>
            <person name="Li M.H."/>
            <person name="Liu K.W."/>
            <person name="Li Z."/>
            <person name="Lu H.C."/>
            <person name="Ye Q.L."/>
            <person name="Zhang D."/>
            <person name="Wang J.Y."/>
            <person name="Li Y.F."/>
            <person name="Zhong Z.M."/>
            <person name="Liu X."/>
            <person name="Yu X."/>
            <person name="Liu D.K."/>
            <person name="Tu X.D."/>
            <person name="Liu B."/>
            <person name="Hao Y."/>
            <person name="Liao X.Y."/>
            <person name="Jiang Y.T."/>
            <person name="Sun W.H."/>
            <person name="Chen J."/>
            <person name="Chen Y.Q."/>
            <person name="Ai Y."/>
            <person name="Zhai J.W."/>
            <person name="Wu S.S."/>
            <person name="Zhou Z."/>
            <person name="Hsiao Y.Y."/>
            <person name="Wu W.L."/>
            <person name="Chen Y.Y."/>
            <person name="Lin Y.F."/>
            <person name="Hsu J.L."/>
            <person name="Li C.Y."/>
            <person name="Wang Z.W."/>
            <person name="Zhao X."/>
            <person name="Zhong W.Y."/>
            <person name="Ma X.K."/>
            <person name="Ma L."/>
            <person name="Huang J."/>
            <person name="Chen G.Z."/>
            <person name="Huang M.Z."/>
            <person name="Huang L."/>
            <person name="Peng D.H."/>
            <person name="Luo Y.B."/>
            <person name="Zou S.Q."/>
            <person name="Chen S.P."/>
            <person name="Lan S."/>
            <person name="Tsai W.C."/>
            <person name="Van de Peer Y."/>
            <person name="Liu Z.J."/>
        </authorList>
    </citation>
    <scope>NUCLEOTIDE SEQUENCE [LARGE SCALE GENOMIC DNA]</scope>
    <source>
        <strain evidence="1">Lor288</strain>
    </source>
</reference>
<organism evidence="1 2">
    <name type="scientific">Platanthera guangdongensis</name>
    <dbReference type="NCBI Taxonomy" id="2320717"/>
    <lineage>
        <taxon>Eukaryota</taxon>
        <taxon>Viridiplantae</taxon>
        <taxon>Streptophyta</taxon>
        <taxon>Embryophyta</taxon>
        <taxon>Tracheophyta</taxon>
        <taxon>Spermatophyta</taxon>
        <taxon>Magnoliopsida</taxon>
        <taxon>Liliopsida</taxon>
        <taxon>Asparagales</taxon>
        <taxon>Orchidaceae</taxon>
        <taxon>Orchidoideae</taxon>
        <taxon>Orchideae</taxon>
        <taxon>Orchidinae</taxon>
        <taxon>Platanthera</taxon>
    </lineage>
</organism>
<comment type="caution">
    <text evidence="1">The sequence shown here is derived from an EMBL/GenBank/DDBJ whole genome shotgun (WGS) entry which is preliminary data.</text>
</comment>
<name>A0ABR2LS58_9ASPA</name>
<gene>
    <name evidence="1" type="ORF">KSP40_PGU004446</name>
</gene>
<dbReference type="EMBL" id="JBBWWR010000016">
    <property type="protein sequence ID" value="KAK8948265.1"/>
    <property type="molecule type" value="Genomic_DNA"/>
</dbReference>
<keyword evidence="2" id="KW-1185">Reference proteome</keyword>
<evidence type="ECO:0000313" key="2">
    <source>
        <dbReference type="Proteomes" id="UP001412067"/>
    </source>
</evidence>
<evidence type="ECO:0000313" key="1">
    <source>
        <dbReference type="EMBL" id="KAK8948265.1"/>
    </source>
</evidence>
<dbReference type="Proteomes" id="UP001412067">
    <property type="component" value="Unassembled WGS sequence"/>
</dbReference>
<sequence length="249" mass="27400">MAQPSCYSMVGDIWLNLDPDDLELDSYLKLFLNHTKAWANNIFVTSKSTCAQPSLEDLLGQGRLDRAALWPLHLGGLFSVRGGNPPHRLLHPIQGVRLPCLGDRLAAQGRRPARRRGRANFWRSVPHLPPPTSVRSPCLGGPLAAQGRRLSLRWDRWGSASSPPASAPRALLRQALHALTSVKLFDRRLALMATKVEQFKLTPTILAPRSLRETCLKTLTHRSTRDRLLNSTTQCSLGATAGSSAIAAR</sequence>
<accession>A0ABR2LS58</accession>